<evidence type="ECO:0000313" key="2">
    <source>
        <dbReference type="EMBL" id="GMG21488.1"/>
    </source>
</evidence>
<keyword evidence="1" id="KW-0472">Membrane</keyword>
<proteinExistence type="predicted"/>
<sequence length="147" mass="16973">MIATIEGPQIHYTEVIHESWRQKLINMFGTNSVIINTVSSEKLFSVGRFIWHYVIMEIHLMFNLMLIFWSVVDTPPLLAFAIALILSWIRIIIEIYRDKLHVDEIGYESRTGRQLSITSALHASLGFILKAKIENGVIGSTWWATWV</sequence>
<dbReference type="AlphaFoldDB" id="A0A9W6YPJ3"/>
<reference evidence="2" key="1">
    <citation type="submission" date="2023-04" db="EMBL/GenBank/DDBJ databases">
        <title>Ambrosiozyma monospora NBRC 1965.</title>
        <authorList>
            <person name="Ichikawa N."/>
            <person name="Sato H."/>
            <person name="Tonouchi N."/>
        </authorList>
    </citation>
    <scope>NUCLEOTIDE SEQUENCE</scope>
    <source>
        <strain evidence="2">NBRC 1965</strain>
    </source>
</reference>
<evidence type="ECO:0000313" key="3">
    <source>
        <dbReference type="Proteomes" id="UP001165063"/>
    </source>
</evidence>
<keyword evidence="3" id="KW-1185">Reference proteome</keyword>
<protein>
    <submittedName>
        <fullName evidence="2">Unnamed protein product</fullName>
    </submittedName>
</protein>
<gene>
    <name evidence="2" type="ORF">Amon01_000202700</name>
</gene>
<name>A0A9W6YPJ3_AMBMO</name>
<evidence type="ECO:0000256" key="1">
    <source>
        <dbReference type="SAM" id="Phobius"/>
    </source>
</evidence>
<dbReference type="OrthoDB" id="3997769at2759"/>
<feature type="transmembrane region" description="Helical" evidence="1">
    <location>
        <begin position="77"/>
        <end position="93"/>
    </location>
</feature>
<accession>A0A9W6YPJ3</accession>
<dbReference type="Proteomes" id="UP001165063">
    <property type="component" value="Unassembled WGS sequence"/>
</dbReference>
<keyword evidence="1" id="KW-0812">Transmembrane</keyword>
<keyword evidence="1" id="KW-1133">Transmembrane helix</keyword>
<feature type="transmembrane region" description="Helical" evidence="1">
    <location>
        <begin position="50"/>
        <end position="71"/>
    </location>
</feature>
<organism evidence="2 3">
    <name type="scientific">Ambrosiozyma monospora</name>
    <name type="common">Yeast</name>
    <name type="synonym">Endomycopsis monosporus</name>
    <dbReference type="NCBI Taxonomy" id="43982"/>
    <lineage>
        <taxon>Eukaryota</taxon>
        <taxon>Fungi</taxon>
        <taxon>Dikarya</taxon>
        <taxon>Ascomycota</taxon>
        <taxon>Saccharomycotina</taxon>
        <taxon>Pichiomycetes</taxon>
        <taxon>Pichiales</taxon>
        <taxon>Pichiaceae</taxon>
        <taxon>Ambrosiozyma</taxon>
    </lineage>
</organism>
<dbReference type="EMBL" id="BSXU01000683">
    <property type="protein sequence ID" value="GMG21488.1"/>
    <property type="molecule type" value="Genomic_DNA"/>
</dbReference>
<comment type="caution">
    <text evidence="2">The sequence shown here is derived from an EMBL/GenBank/DDBJ whole genome shotgun (WGS) entry which is preliminary data.</text>
</comment>